<feature type="transmembrane region" description="Helical" evidence="1">
    <location>
        <begin position="88"/>
        <end position="109"/>
    </location>
</feature>
<feature type="transmembrane region" description="Helical" evidence="1">
    <location>
        <begin position="207"/>
        <end position="225"/>
    </location>
</feature>
<feature type="transmembrane region" description="Helical" evidence="1">
    <location>
        <begin position="137"/>
        <end position="159"/>
    </location>
</feature>
<evidence type="ECO:0000313" key="4">
    <source>
        <dbReference type="Proteomes" id="UP000823990"/>
    </source>
</evidence>
<dbReference type="InterPro" id="IPR032834">
    <property type="entry name" value="NatK-like_C"/>
</dbReference>
<feature type="transmembrane region" description="Helical" evidence="1">
    <location>
        <begin position="465"/>
        <end position="486"/>
    </location>
</feature>
<dbReference type="EMBL" id="DXHS01000012">
    <property type="protein sequence ID" value="HIW01867.1"/>
    <property type="molecule type" value="Genomic_DNA"/>
</dbReference>
<reference evidence="3" key="2">
    <citation type="submission" date="2021-04" db="EMBL/GenBank/DDBJ databases">
        <authorList>
            <person name="Gilroy R."/>
        </authorList>
    </citation>
    <scope>NUCLEOTIDE SEQUENCE</scope>
    <source>
        <strain evidence="3">12435</strain>
    </source>
</reference>
<feature type="transmembrane region" description="Helical" evidence="1">
    <location>
        <begin position="171"/>
        <end position="195"/>
    </location>
</feature>
<dbReference type="Pfam" id="PF14501">
    <property type="entry name" value="HATPase_c_5"/>
    <property type="match status" value="1"/>
</dbReference>
<evidence type="ECO:0000259" key="2">
    <source>
        <dbReference type="Pfam" id="PF14501"/>
    </source>
</evidence>
<feature type="domain" description="Sensor histidine kinase NatK-like C-terminal" evidence="2">
    <location>
        <begin position="335"/>
        <end position="438"/>
    </location>
</feature>
<sequence length="496" mass="55679">MPVTSFDIYKIVFMAELLVSECLFVFRLKRRRMFALRAALSVFVCLASAVFVPVVAYNAAYTSFLFVAFFVVTLLCAKFCFAESWYNVFFCCIAAYTIQHLAYELFNYISSVSGIVTSYSDNIYSDSAPVVPDAYTVVMYFGIYATVYWLMFVLFGTRVRKAEEMSLRGGWMLFLAAMIILVDIVFNAVTVYEWYENPNAVYRTVVFLYNIVCCPLALIVQFGLLSRKNLEKELYAVRSLRRMERKQYYVSKESMDLINRKCHDIKFQLRRYGRDMALGEDAIKDLEEAVSIYDTSVKTGNTALDSIIGEKNMFCKMNGIKFTCMADGAALSFMREVDIYSLFGNMLENAVDAVGRLDEANRIIGLVVRREHDMVSVNAYNYYSGDLVMKDGLPVTSKGDPKYHGYGMRSIEAITDKYGGSVSVAADDGIFRLNIMLPVTRSGQPDMETGADAETPEEEIAGVRAGAIVIPPALIAAFVSFGLLIISCHEALTAVV</sequence>
<keyword evidence="1" id="KW-0812">Transmembrane</keyword>
<feature type="transmembrane region" description="Helical" evidence="1">
    <location>
        <begin position="38"/>
        <end position="57"/>
    </location>
</feature>
<keyword evidence="1" id="KW-1133">Transmembrane helix</keyword>
<evidence type="ECO:0000313" key="3">
    <source>
        <dbReference type="EMBL" id="HIW01867.1"/>
    </source>
</evidence>
<accession>A0A9D1TR66</accession>
<organism evidence="3 4">
    <name type="scientific">Candidatus Protoclostridium stercorigallinarum</name>
    <dbReference type="NCBI Taxonomy" id="2838741"/>
    <lineage>
        <taxon>Bacteria</taxon>
        <taxon>Bacillati</taxon>
        <taxon>Bacillota</taxon>
        <taxon>Clostridia</taxon>
        <taxon>Candidatus Protoclostridium</taxon>
    </lineage>
</organism>
<dbReference type="GO" id="GO:0005524">
    <property type="term" value="F:ATP binding"/>
    <property type="evidence" value="ECO:0007669"/>
    <property type="project" value="UniProtKB-KW"/>
</dbReference>
<dbReference type="SUPFAM" id="SSF55874">
    <property type="entry name" value="ATPase domain of HSP90 chaperone/DNA topoisomerase II/histidine kinase"/>
    <property type="match status" value="1"/>
</dbReference>
<dbReference type="Proteomes" id="UP000823990">
    <property type="component" value="Unassembled WGS sequence"/>
</dbReference>
<keyword evidence="3" id="KW-0067">ATP-binding</keyword>
<reference evidence="3" key="1">
    <citation type="journal article" date="2021" name="PeerJ">
        <title>Extensive microbial diversity within the chicken gut microbiome revealed by metagenomics and culture.</title>
        <authorList>
            <person name="Gilroy R."/>
            <person name="Ravi A."/>
            <person name="Getino M."/>
            <person name="Pursley I."/>
            <person name="Horton D.L."/>
            <person name="Alikhan N.F."/>
            <person name="Baker D."/>
            <person name="Gharbi K."/>
            <person name="Hall N."/>
            <person name="Watson M."/>
            <person name="Adriaenssens E.M."/>
            <person name="Foster-Nyarko E."/>
            <person name="Jarju S."/>
            <person name="Secka A."/>
            <person name="Antonio M."/>
            <person name="Oren A."/>
            <person name="Chaudhuri R.R."/>
            <person name="La Ragione R."/>
            <person name="Hildebrand F."/>
            <person name="Pallen M.J."/>
        </authorList>
    </citation>
    <scope>NUCLEOTIDE SEQUENCE</scope>
    <source>
        <strain evidence="3">12435</strain>
    </source>
</reference>
<dbReference type="CDD" id="cd16935">
    <property type="entry name" value="HATPase_AgrC-ComD-like"/>
    <property type="match status" value="1"/>
</dbReference>
<dbReference type="Gene3D" id="3.30.565.10">
    <property type="entry name" value="Histidine kinase-like ATPase, C-terminal domain"/>
    <property type="match status" value="1"/>
</dbReference>
<dbReference type="InterPro" id="IPR036890">
    <property type="entry name" value="HATPase_C_sf"/>
</dbReference>
<proteinExistence type="predicted"/>
<evidence type="ECO:0000256" key="1">
    <source>
        <dbReference type="SAM" id="Phobius"/>
    </source>
</evidence>
<gene>
    <name evidence="3" type="ORF">H9892_00785</name>
</gene>
<protein>
    <submittedName>
        <fullName evidence="3">ATP-binding protein</fullName>
    </submittedName>
</protein>
<name>A0A9D1TR66_9FIRM</name>
<keyword evidence="1" id="KW-0472">Membrane</keyword>
<comment type="caution">
    <text evidence="3">The sequence shown here is derived from an EMBL/GenBank/DDBJ whole genome shotgun (WGS) entry which is preliminary data.</text>
</comment>
<keyword evidence="3" id="KW-0547">Nucleotide-binding</keyword>
<feature type="transmembrane region" description="Helical" evidence="1">
    <location>
        <begin position="63"/>
        <end position="81"/>
    </location>
</feature>
<dbReference type="AlphaFoldDB" id="A0A9D1TR66"/>